<accession>A0AAV9G9S9</accession>
<keyword evidence="7 9" id="KW-0030">Aminoacyl-tRNA synthetase</keyword>
<dbReference type="InterPro" id="IPR001278">
    <property type="entry name" value="Arg-tRNA-ligase"/>
</dbReference>
<dbReference type="Pfam" id="PF00750">
    <property type="entry name" value="tRNA-synt_1d"/>
    <property type="match status" value="1"/>
</dbReference>
<dbReference type="Pfam" id="PF05746">
    <property type="entry name" value="DALR_1"/>
    <property type="match status" value="1"/>
</dbReference>
<keyword evidence="5 9" id="KW-0067">ATP-binding</keyword>
<dbReference type="GO" id="GO:0005739">
    <property type="term" value="C:mitochondrion"/>
    <property type="evidence" value="ECO:0007669"/>
    <property type="project" value="TreeGrafter"/>
</dbReference>
<dbReference type="InterPro" id="IPR009080">
    <property type="entry name" value="tRNAsynth_Ia_anticodon-bd"/>
</dbReference>
<keyword evidence="3 9" id="KW-0436">Ligase</keyword>
<dbReference type="GO" id="GO:0005524">
    <property type="term" value="F:ATP binding"/>
    <property type="evidence" value="ECO:0007669"/>
    <property type="project" value="UniProtKB-KW"/>
</dbReference>
<dbReference type="Gene3D" id="3.30.1360.70">
    <property type="entry name" value="Arginyl tRNA synthetase N-terminal domain"/>
    <property type="match status" value="1"/>
</dbReference>
<reference evidence="11" key="1">
    <citation type="journal article" date="2023" name="Mol. Phylogenet. Evol.">
        <title>Genome-scale phylogeny and comparative genomics of the fungal order Sordariales.</title>
        <authorList>
            <person name="Hensen N."/>
            <person name="Bonometti L."/>
            <person name="Westerberg I."/>
            <person name="Brannstrom I.O."/>
            <person name="Guillou S."/>
            <person name="Cros-Aarteil S."/>
            <person name="Calhoun S."/>
            <person name="Haridas S."/>
            <person name="Kuo A."/>
            <person name="Mondo S."/>
            <person name="Pangilinan J."/>
            <person name="Riley R."/>
            <person name="LaButti K."/>
            <person name="Andreopoulos B."/>
            <person name="Lipzen A."/>
            <person name="Chen C."/>
            <person name="Yan M."/>
            <person name="Daum C."/>
            <person name="Ng V."/>
            <person name="Clum A."/>
            <person name="Steindorff A."/>
            <person name="Ohm R.A."/>
            <person name="Martin F."/>
            <person name="Silar P."/>
            <person name="Natvig D.O."/>
            <person name="Lalanne C."/>
            <person name="Gautier V."/>
            <person name="Ament-Velasquez S.L."/>
            <person name="Kruys A."/>
            <person name="Hutchinson M.I."/>
            <person name="Powell A.J."/>
            <person name="Barry K."/>
            <person name="Miller A.N."/>
            <person name="Grigoriev I.V."/>
            <person name="Debuchy R."/>
            <person name="Gladieux P."/>
            <person name="Hiltunen Thoren M."/>
            <person name="Johannesson H."/>
        </authorList>
    </citation>
    <scope>NUCLEOTIDE SEQUENCE</scope>
    <source>
        <strain evidence="11">PSN243</strain>
    </source>
</reference>
<dbReference type="InterPro" id="IPR008909">
    <property type="entry name" value="DALR_anticod-bd"/>
</dbReference>
<evidence type="ECO:0000256" key="4">
    <source>
        <dbReference type="ARBA" id="ARBA00022741"/>
    </source>
</evidence>
<dbReference type="Proteomes" id="UP001321760">
    <property type="component" value="Unassembled WGS sequence"/>
</dbReference>
<evidence type="ECO:0000256" key="2">
    <source>
        <dbReference type="ARBA" id="ARBA00012837"/>
    </source>
</evidence>
<dbReference type="PANTHER" id="PTHR11956:SF11">
    <property type="entry name" value="ARGININE--TRNA LIGASE, MITOCHONDRIAL-RELATED"/>
    <property type="match status" value="1"/>
</dbReference>
<reference evidence="11" key="2">
    <citation type="submission" date="2023-05" db="EMBL/GenBank/DDBJ databases">
        <authorList>
            <consortium name="Lawrence Berkeley National Laboratory"/>
            <person name="Steindorff A."/>
            <person name="Hensen N."/>
            <person name="Bonometti L."/>
            <person name="Westerberg I."/>
            <person name="Brannstrom I.O."/>
            <person name="Guillou S."/>
            <person name="Cros-Aarteil S."/>
            <person name="Calhoun S."/>
            <person name="Haridas S."/>
            <person name="Kuo A."/>
            <person name="Mondo S."/>
            <person name="Pangilinan J."/>
            <person name="Riley R."/>
            <person name="Labutti K."/>
            <person name="Andreopoulos B."/>
            <person name="Lipzen A."/>
            <person name="Chen C."/>
            <person name="Yanf M."/>
            <person name="Daum C."/>
            <person name="Ng V."/>
            <person name="Clum A."/>
            <person name="Ohm R."/>
            <person name="Martin F."/>
            <person name="Silar P."/>
            <person name="Natvig D."/>
            <person name="Lalanne C."/>
            <person name="Gautier V."/>
            <person name="Ament-Velasquez S.L."/>
            <person name="Kruys A."/>
            <person name="Hutchinson M.I."/>
            <person name="Powell A.J."/>
            <person name="Barry K."/>
            <person name="Miller A.N."/>
            <person name="Grigoriev I.V."/>
            <person name="Debuchy R."/>
            <person name="Gladieux P."/>
            <person name="Thoren M.H."/>
            <person name="Johannesson H."/>
        </authorList>
    </citation>
    <scope>NUCLEOTIDE SEQUENCE</scope>
    <source>
        <strain evidence="11">PSN243</strain>
    </source>
</reference>
<evidence type="ECO:0000256" key="3">
    <source>
        <dbReference type="ARBA" id="ARBA00022598"/>
    </source>
</evidence>
<evidence type="ECO:0000256" key="9">
    <source>
        <dbReference type="RuleBase" id="RU363038"/>
    </source>
</evidence>
<comment type="similarity">
    <text evidence="1 9">Belongs to the class-I aminoacyl-tRNA synthetase family.</text>
</comment>
<sequence length="648" mass="71235">MTTLTLEGLTALLQALDLDEIPAFPSADPLRQPVDIFHAYLAVALQALVGCDVQQAYDSITPANTVGNGDLDIVLPKLKLAGDPDLQDLAADLARRFPTHPLFVVPWKDKAHVRFFLHPKALPRILLPYILDRGPSYGVVSPSALPAPESPAEKKTVLVEFSSPNLGQDFRTDHLRSTILGAFVSNTYEAMGWKVIRTNYLGDWGNHIGLLSLGWERHGGSDEIFAKPVAEAFREIHDIYNKMADEMEPKIAAKRKKAKEKQEGGAAAEVEEEEETIFLDRAAAFKRLEEGDAKEVGLWEKIREVSVGYYEATYKRMGLVFDDYSGESSVCRDGKGVQGVEETLKEKGISEQDEHGGWVVNFANHGNAKLGMGMLRGKDGTSGYLLRDIASVLERHEKHGFDKLICVVGEQNQHFQQVSLILKLMGLSEIEAKLQHLSFAKNPSAHIWGESRLLGDILDRCEQYAQLAAADSEGLPPRLQDNEKLNTLGVNTLAIQELNTRKGNKGISTSFDGEAFMTTEGETGLALQLGYARLCTAIEEIGSTSTSAEDVDFSSLWEGGWIEVLRLLARFPAVTNAAHKSLEPGPLLTYMFSVLDELGYCLDDVDEEEEGGGAQSDGSKYAARSLLFRSTKQVLETGMRLLNVTPVS</sequence>
<evidence type="ECO:0000256" key="1">
    <source>
        <dbReference type="ARBA" id="ARBA00005594"/>
    </source>
</evidence>
<dbReference type="AlphaFoldDB" id="A0AAV9G9S9"/>
<keyword evidence="4 9" id="KW-0547">Nucleotide-binding</keyword>
<comment type="caution">
    <text evidence="11">The sequence shown here is derived from an EMBL/GenBank/DDBJ whole genome shotgun (WGS) entry which is preliminary data.</text>
</comment>
<dbReference type="EC" id="6.1.1.19" evidence="2"/>
<dbReference type="SUPFAM" id="SSF52374">
    <property type="entry name" value="Nucleotidylyl transferase"/>
    <property type="match status" value="1"/>
</dbReference>
<dbReference type="GO" id="GO:0006420">
    <property type="term" value="P:arginyl-tRNA aminoacylation"/>
    <property type="evidence" value="ECO:0007669"/>
    <property type="project" value="InterPro"/>
</dbReference>
<dbReference type="Gene3D" id="3.40.50.620">
    <property type="entry name" value="HUPs"/>
    <property type="match status" value="1"/>
</dbReference>
<name>A0AAV9G9S9_9PEZI</name>
<dbReference type="PRINTS" id="PR01038">
    <property type="entry name" value="TRNASYNTHARG"/>
</dbReference>
<evidence type="ECO:0000259" key="10">
    <source>
        <dbReference type="SMART" id="SM00836"/>
    </source>
</evidence>
<keyword evidence="12" id="KW-1185">Reference proteome</keyword>
<feature type="domain" description="DALR anticodon binding" evidence="10">
    <location>
        <begin position="527"/>
        <end position="646"/>
    </location>
</feature>
<proteinExistence type="inferred from homology"/>
<keyword evidence="6 9" id="KW-0648">Protein biosynthesis</keyword>
<evidence type="ECO:0000256" key="7">
    <source>
        <dbReference type="ARBA" id="ARBA00023146"/>
    </source>
</evidence>
<dbReference type="InterPro" id="IPR036695">
    <property type="entry name" value="Arg-tRNA-synth_N_sf"/>
</dbReference>
<dbReference type="EMBL" id="MU865983">
    <property type="protein sequence ID" value="KAK4444005.1"/>
    <property type="molecule type" value="Genomic_DNA"/>
</dbReference>
<evidence type="ECO:0000256" key="6">
    <source>
        <dbReference type="ARBA" id="ARBA00022917"/>
    </source>
</evidence>
<dbReference type="SUPFAM" id="SSF47323">
    <property type="entry name" value="Anticodon-binding domain of a subclass of class I aminoacyl-tRNA synthetases"/>
    <property type="match status" value="1"/>
</dbReference>
<dbReference type="GO" id="GO:0032543">
    <property type="term" value="P:mitochondrial translation"/>
    <property type="evidence" value="ECO:0007669"/>
    <property type="project" value="TreeGrafter"/>
</dbReference>
<dbReference type="SMART" id="SM00836">
    <property type="entry name" value="DALR_1"/>
    <property type="match status" value="1"/>
</dbReference>
<dbReference type="GO" id="GO:0004814">
    <property type="term" value="F:arginine-tRNA ligase activity"/>
    <property type="evidence" value="ECO:0007669"/>
    <property type="project" value="UniProtKB-EC"/>
</dbReference>
<evidence type="ECO:0000313" key="12">
    <source>
        <dbReference type="Proteomes" id="UP001321760"/>
    </source>
</evidence>
<organism evidence="11 12">
    <name type="scientific">Podospora aff. communis PSN243</name>
    <dbReference type="NCBI Taxonomy" id="3040156"/>
    <lineage>
        <taxon>Eukaryota</taxon>
        <taxon>Fungi</taxon>
        <taxon>Dikarya</taxon>
        <taxon>Ascomycota</taxon>
        <taxon>Pezizomycotina</taxon>
        <taxon>Sordariomycetes</taxon>
        <taxon>Sordariomycetidae</taxon>
        <taxon>Sordariales</taxon>
        <taxon>Podosporaceae</taxon>
        <taxon>Podospora</taxon>
    </lineage>
</organism>
<dbReference type="PANTHER" id="PTHR11956">
    <property type="entry name" value="ARGINYL-TRNA SYNTHETASE"/>
    <property type="match status" value="1"/>
</dbReference>
<dbReference type="InterPro" id="IPR035684">
    <property type="entry name" value="ArgRS_core"/>
</dbReference>
<evidence type="ECO:0000256" key="5">
    <source>
        <dbReference type="ARBA" id="ARBA00022840"/>
    </source>
</evidence>
<dbReference type="Gene3D" id="1.10.730.10">
    <property type="entry name" value="Isoleucyl-tRNA Synthetase, Domain 1"/>
    <property type="match status" value="1"/>
</dbReference>
<dbReference type="InterPro" id="IPR014729">
    <property type="entry name" value="Rossmann-like_a/b/a_fold"/>
</dbReference>
<evidence type="ECO:0000256" key="8">
    <source>
        <dbReference type="ARBA" id="ARBA00049339"/>
    </source>
</evidence>
<protein>
    <recommendedName>
        <fullName evidence="2">arginine--tRNA ligase</fullName>
        <ecNumber evidence="2">6.1.1.19</ecNumber>
    </recommendedName>
</protein>
<evidence type="ECO:0000313" key="11">
    <source>
        <dbReference type="EMBL" id="KAK4444005.1"/>
    </source>
</evidence>
<comment type="catalytic activity">
    <reaction evidence="8">
        <text>tRNA(Arg) + L-arginine + ATP = L-arginyl-tRNA(Arg) + AMP + diphosphate</text>
        <dbReference type="Rhea" id="RHEA:20301"/>
        <dbReference type="Rhea" id="RHEA-COMP:9658"/>
        <dbReference type="Rhea" id="RHEA-COMP:9673"/>
        <dbReference type="ChEBI" id="CHEBI:30616"/>
        <dbReference type="ChEBI" id="CHEBI:32682"/>
        <dbReference type="ChEBI" id="CHEBI:33019"/>
        <dbReference type="ChEBI" id="CHEBI:78442"/>
        <dbReference type="ChEBI" id="CHEBI:78513"/>
        <dbReference type="ChEBI" id="CHEBI:456215"/>
        <dbReference type="EC" id="6.1.1.19"/>
    </reaction>
</comment>
<dbReference type="SUPFAM" id="SSF55190">
    <property type="entry name" value="Arginyl-tRNA synthetase (ArgRS), N-terminal 'additional' domain"/>
    <property type="match status" value="1"/>
</dbReference>
<gene>
    <name evidence="11" type="ORF">QBC34DRAFT_196365</name>
</gene>